<dbReference type="Pfam" id="PF07147">
    <property type="entry name" value="PDCD9"/>
    <property type="match status" value="1"/>
</dbReference>
<dbReference type="GeneTree" id="ENSGT00390000001442"/>
<gene>
    <name evidence="5" type="primary">MRPS30</name>
    <name evidence="5" type="synonym">mrps30</name>
</gene>
<keyword evidence="2" id="KW-0689">Ribosomal protein</keyword>
<evidence type="ECO:0000256" key="3">
    <source>
        <dbReference type="ARBA" id="ARBA00023128"/>
    </source>
</evidence>
<proteinExistence type="predicted"/>
<reference evidence="5" key="2">
    <citation type="submission" date="2025-09" db="UniProtKB">
        <authorList>
            <consortium name="Ensembl"/>
        </authorList>
    </citation>
    <scope>IDENTIFICATION</scope>
</reference>
<evidence type="ECO:0000256" key="2">
    <source>
        <dbReference type="ARBA" id="ARBA00022980"/>
    </source>
</evidence>
<dbReference type="PANTHER" id="PTHR13014">
    <property type="entry name" value="MITOCHONDRIAL 28S RIBOSOMAL PROTEIN S30/P52 PRO-APOTOTIC PROTEIN"/>
    <property type="match status" value="1"/>
</dbReference>
<keyword evidence="4" id="KW-0687">Ribonucleoprotein</keyword>
<organism evidence="5 6">
    <name type="scientific">Salmo trutta</name>
    <name type="common">Brown trout</name>
    <dbReference type="NCBI Taxonomy" id="8032"/>
    <lineage>
        <taxon>Eukaryota</taxon>
        <taxon>Metazoa</taxon>
        <taxon>Chordata</taxon>
        <taxon>Craniata</taxon>
        <taxon>Vertebrata</taxon>
        <taxon>Euteleostomi</taxon>
        <taxon>Actinopterygii</taxon>
        <taxon>Neopterygii</taxon>
        <taxon>Teleostei</taxon>
        <taxon>Protacanthopterygii</taxon>
        <taxon>Salmoniformes</taxon>
        <taxon>Salmonidae</taxon>
        <taxon>Salmoninae</taxon>
        <taxon>Salmo</taxon>
    </lineage>
</organism>
<name>A0A673XEM8_SALTR</name>
<keyword evidence="3" id="KW-0496">Mitochondrion</keyword>
<dbReference type="AlphaFoldDB" id="A0A673XEM8"/>
<dbReference type="GO" id="GO:0005762">
    <property type="term" value="C:mitochondrial large ribosomal subunit"/>
    <property type="evidence" value="ECO:0007669"/>
    <property type="project" value="TreeGrafter"/>
</dbReference>
<evidence type="ECO:0000256" key="1">
    <source>
        <dbReference type="ARBA" id="ARBA00004173"/>
    </source>
</evidence>
<accession>A0A673XEM8</accession>
<evidence type="ECO:0000313" key="5">
    <source>
        <dbReference type="Ensembl" id="ENSSTUP00000018871.1"/>
    </source>
</evidence>
<dbReference type="GO" id="GO:0003735">
    <property type="term" value="F:structural constituent of ribosome"/>
    <property type="evidence" value="ECO:0007669"/>
    <property type="project" value="InterPro"/>
</dbReference>
<protein>
    <submittedName>
        <fullName evidence="5">Mitochondrial ribosomal protein S30</fullName>
    </submittedName>
</protein>
<dbReference type="OMA" id="VNMPRYY"/>
<evidence type="ECO:0000256" key="4">
    <source>
        <dbReference type="ARBA" id="ARBA00023274"/>
    </source>
</evidence>
<sequence>MNSVHIPKTTLENEWPRNIFRSRSIYFYPPRGGDSLHLTSLHETHEKKTSPSSSATNMAARTRLPLQSLLHKNGHVFRSDRIVHTKTAIQEPVYPPIVPSLTAKSKSAKGRQIAEHLDKIRAADVQEKLTFLTRVQRKKYVLCPQTFALNADKWYQHFTKTAYLPGLPEKFIVEETKEESVSDTQNASSTIDETAFADIRSHVCHSILQENWYMKKRQPFLQREQEHYVAPFMRNLVSGLTHTMAKHNPVLQLSSLDLDPQVSFYWMRGQRTIPRGHRGGRVEPIRFQIDDKPHSQLRIPQQLPQFVPLEVVMSAEVPEIKFAPDLLPMFRRQYENNIFTGAKLHDPGCYGHTQFHLVPDRYRRDKMAKRNLTDQVEVYLRANGIASLFAWTGAQAMYQGFWSHEDVTRPFVSQAVITDGQYFSFFCYQLNTLGLSMETDAGNPRKNVCWGTDSMRLYEGVKDGAVVGLDDRVLKLLVQFLLNRSG</sequence>
<evidence type="ECO:0000313" key="6">
    <source>
        <dbReference type="Proteomes" id="UP000472277"/>
    </source>
</evidence>
<dbReference type="PANTHER" id="PTHR13014:SF3">
    <property type="entry name" value="LARGE RIBOSOMAL SUBUNIT PROTEIN ML65"/>
    <property type="match status" value="1"/>
</dbReference>
<keyword evidence="6" id="KW-1185">Reference proteome</keyword>
<dbReference type="GO" id="GO:0006412">
    <property type="term" value="P:translation"/>
    <property type="evidence" value="ECO:0007669"/>
    <property type="project" value="InterPro"/>
</dbReference>
<reference evidence="5" key="1">
    <citation type="submission" date="2025-08" db="UniProtKB">
        <authorList>
            <consortium name="Ensembl"/>
        </authorList>
    </citation>
    <scope>IDENTIFICATION</scope>
</reference>
<comment type="subcellular location">
    <subcellularLocation>
        <location evidence="1">Mitochondrion</location>
    </subcellularLocation>
</comment>
<dbReference type="Ensembl" id="ENSSTUT00000019851.1">
    <property type="protein sequence ID" value="ENSSTUP00000018871.1"/>
    <property type="gene ID" value="ENSSTUG00000008437.1"/>
</dbReference>
<dbReference type="InterPro" id="IPR010793">
    <property type="entry name" value="Ribosomal_mL37/mL65"/>
</dbReference>
<dbReference type="InterPro" id="IPR039982">
    <property type="entry name" value="Ribosomal_mL65"/>
</dbReference>
<dbReference type="Proteomes" id="UP000472277">
    <property type="component" value="Chromosome 27"/>
</dbReference>
<dbReference type="InParanoid" id="A0A673XEM8"/>